<proteinExistence type="predicted"/>
<dbReference type="EMBL" id="VSSQ01103495">
    <property type="protein sequence ID" value="MPN44395.1"/>
    <property type="molecule type" value="Genomic_DNA"/>
</dbReference>
<reference evidence="1" key="1">
    <citation type="submission" date="2019-08" db="EMBL/GenBank/DDBJ databases">
        <authorList>
            <person name="Kucharzyk K."/>
            <person name="Murdoch R.W."/>
            <person name="Higgins S."/>
            <person name="Loffler F."/>
        </authorList>
    </citation>
    <scope>NUCLEOTIDE SEQUENCE</scope>
</reference>
<name>A0A645HZD1_9ZZZZ</name>
<gene>
    <name evidence="1" type="ORF">SDC9_191960</name>
</gene>
<accession>A0A645HZD1</accession>
<sequence>MEKVGAGADTLLYPGLHPKCIFWLPAVVFTGIGNRTAYLAFLEFITSLMVAVGRQKHDAAAGTRQLGTAAVRFASDATAQ</sequence>
<protein>
    <submittedName>
        <fullName evidence="1">Uncharacterized protein</fullName>
    </submittedName>
</protein>
<comment type="caution">
    <text evidence="1">The sequence shown here is derived from an EMBL/GenBank/DDBJ whole genome shotgun (WGS) entry which is preliminary data.</text>
</comment>
<evidence type="ECO:0000313" key="1">
    <source>
        <dbReference type="EMBL" id="MPN44395.1"/>
    </source>
</evidence>
<dbReference type="AlphaFoldDB" id="A0A645HZD1"/>
<organism evidence="1">
    <name type="scientific">bioreactor metagenome</name>
    <dbReference type="NCBI Taxonomy" id="1076179"/>
    <lineage>
        <taxon>unclassified sequences</taxon>
        <taxon>metagenomes</taxon>
        <taxon>ecological metagenomes</taxon>
    </lineage>
</organism>